<name>A0A6C0KE61_9ZZZZ</name>
<protein>
    <submittedName>
        <fullName evidence="1">Uncharacterized protein</fullName>
    </submittedName>
</protein>
<accession>A0A6C0KE61</accession>
<dbReference type="EMBL" id="MN740866">
    <property type="protein sequence ID" value="QHU15633.1"/>
    <property type="molecule type" value="Genomic_DNA"/>
</dbReference>
<reference evidence="1" key="1">
    <citation type="journal article" date="2020" name="Nature">
        <title>Giant virus diversity and host interactions through global metagenomics.</title>
        <authorList>
            <person name="Schulz F."/>
            <person name="Roux S."/>
            <person name="Paez-Espino D."/>
            <person name="Jungbluth S."/>
            <person name="Walsh D.A."/>
            <person name="Denef V.J."/>
            <person name="McMahon K.D."/>
            <person name="Konstantinidis K.T."/>
            <person name="Eloe-Fadrosh E.A."/>
            <person name="Kyrpides N.C."/>
            <person name="Woyke T."/>
        </authorList>
    </citation>
    <scope>NUCLEOTIDE SEQUENCE</scope>
    <source>
        <strain evidence="1">GVMAG-S-3300002307-41</strain>
    </source>
</reference>
<evidence type="ECO:0000313" key="1">
    <source>
        <dbReference type="EMBL" id="QHU15633.1"/>
    </source>
</evidence>
<dbReference type="AlphaFoldDB" id="A0A6C0KE61"/>
<sequence>MSSQGMPASVGATGYTYGSRIQNASEYTKLLKESREYYSYNPSLNTGNRNTADPWLKTGNAFRLTYNFGKLACQGCTGSAFSGPSTPL</sequence>
<proteinExistence type="predicted"/>
<organism evidence="1">
    <name type="scientific">viral metagenome</name>
    <dbReference type="NCBI Taxonomy" id="1070528"/>
    <lineage>
        <taxon>unclassified sequences</taxon>
        <taxon>metagenomes</taxon>
        <taxon>organismal metagenomes</taxon>
    </lineage>
</organism>